<dbReference type="Pfam" id="PF00226">
    <property type="entry name" value="DnaJ"/>
    <property type="match status" value="1"/>
</dbReference>
<dbReference type="PROSITE" id="PS50076">
    <property type="entry name" value="DNAJ_2"/>
    <property type="match status" value="1"/>
</dbReference>
<feature type="region of interest" description="Disordered" evidence="1">
    <location>
        <begin position="151"/>
        <end position="211"/>
    </location>
</feature>
<evidence type="ECO:0000313" key="3">
    <source>
        <dbReference type="EMBL" id="QPG74213.1"/>
    </source>
</evidence>
<dbReference type="EMBL" id="CP064812">
    <property type="protein sequence ID" value="QPG74213.1"/>
    <property type="molecule type" value="Genomic_DNA"/>
</dbReference>
<feature type="compositionally biased region" description="Basic and acidic residues" evidence="1">
    <location>
        <begin position="151"/>
        <end position="189"/>
    </location>
</feature>
<protein>
    <recommendedName>
        <fullName evidence="2">J domain-containing protein</fullName>
    </recommendedName>
</protein>
<dbReference type="InterPro" id="IPR001623">
    <property type="entry name" value="DnaJ_domain"/>
</dbReference>
<dbReference type="PANTHER" id="PTHR46620:SF1">
    <property type="entry name" value="J DOMAIN-CONTAINING PROTEIN SPF31"/>
    <property type="match status" value="1"/>
</dbReference>
<dbReference type="Gene3D" id="1.10.287.110">
    <property type="entry name" value="DnaJ domain"/>
    <property type="match status" value="1"/>
</dbReference>
<dbReference type="PANTHER" id="PTHR46620">
    <property type="entry name" value="J DOMAIN-CONTAINING PROTEIN SPF31"/>
    <property type="match status" value="1"/>
</dbReference>
<gene>
    <name evidence="3" type="ORF">FOA43_001537</name>
</gene>
<dbReference type="SUPFAM" id="SSF46565">
    <property type="entry name" value="Chaperone J-domain"/>
    <property type="match status" value="1"/>
</dbReference>
<evidence type="ECO:0000313" key="4">
    <source>
        <dbReference type="Proteomes" id="UP000662931"/>
    </source>
</evidence>
<dbReference type="SMART" id="SM00271">
    <property type="entry name" value="DnaJ"/>
    <property type="match status" value="1"/>
</dbReference>
<dbReference type="GeneID" id="62194938"/>
<keyword evidence="4" id="KW-1185">Reference proteome</keyword>
<name>A0A875RZX3_EENNA</name>
<feature type="compositionally biased region" description="Basic residues" evidence="1">
    <location>
        <begin position="190"/>
        <end position="211"/>
    </location>
</feature>
<feature type="domain" description="J" evidence="2">
    <location>
        <begin position="34"/>
        <end position="98"/>
    </location>
</feature>
<dbReference type="Proteomes" id="UP000662931">
    <property type="component" value="Chromosome 1"/>
</dbReference>
<dbReference type="RefSeq" id="XP_038777778.1">
    <property type="nucleotide sequence ID" value="XM_038921850.1"/>
</dbReference>
<dbReference type="CDD" id="cd06257">
    <property type="entry name" value="DnaJ"/>
    <property type="match status" value="1"/>
</dbReference>
<evidence type="ECO:0000256" key="1">
    <source>
        <dbReference type="SAM" id="MobiDB-lite"/>
    </source>
</evidence>
<proteinExistence type="predicted"/>
<dbReference type="KEGG" id="bnn:FOA43_001537"/>
<dbReference type="OrthoDB" id="342454at2759"/>
<accession>A0A875RZX3</accession>
<sequence>MEDEEDYNATLKKEELELIKDKEIQRILSCFRLDYYTILDTQPGIAKKDISKIYRKKSLLIHPDKTNNPKAVDAFDLLRKASRALEDDKERLPLDSAWTDARRDLIQEKGWTISDDRLLKSDFLIEWRAKVKEVLIEEEFAKKVALKREQVNESRKRKMEEERQTERQVQKEIDKNWESHRSDRVESWKKFSKKIDHKKSKKKKKKAKLLI</sequence>
<dbReference type="InterPro" id="IPR036869">
    <property type="entry name" value="J_dom_sf"/>
</dbReference>
<organism evidence="3 4">
    <name type="scientific">Eeniella nana</name>
    <name type="common">Yeast</name>
    <name type="synonym">Brettanomyces nanus</name>
    <dbReference type="NCBI Taxonomy" id="13502"/>
    <lineage>
        <taxon>Eukaryota</taxon>
        <taxon>Fungi</taxon>
        <taxon>Dikarya</taxon>
        <taxon>Ascomycota</taxon>
        <taxon>Saccharomycotina</taxon>
        <taxon>Pichiomycetes</taxon>
        <taxon>Pichiales</taxon>
        <taxon>Pichiaceae</taxon>
        <taxon>Brettanomyces</taxon>
    </lineage>
</organism>
<evidence type="ECO:0000259" key="2">
    <source>
        <dbReference type="PROSITE" id="PS50076"/>
    </source>
</evidence>
<reference evidence="3" key="1">
    <citation type="submission" date="2020-10" db="EMBL/GenBank/DDBJ databases">
        <authorList>
            <person name="Roach M.J.R."/>
        </authorList>
    </citation>
    <scope>NUCLEOTIDE SEQUENCE</scope>
    <source>
        <strain evidence="3">CBS 1945</strain>
    </source>
</reference>
<dbReference type="PRINTS" id="PR00625">
    <property type="entry name" value="JDOMAIN"/>
</dbReference>
<dbReference type="AlphaFoldDB" id="A0A875RZX3"/>